<dbReference type="NCBIfam" id="TIGR00619">
    <property type="entry name" value="sbcd"/>
    <property type="match status" value="1"/>
</dbReference>
<evidence type="ECO:0000313" key="10">
    <source>
        <dbReference type="EMBL" id="APA95916.1"/>
    </source>
</evidence>
<dbReference type="GO" id="GO:0008408">
    <property type="term" value="F:3'-5' exonuclease activity"/>
    <property type="evidence" value="ECO:0007669"/>
    <property type="project" value="InterPro"/>
</dbReference>
<dbReference type="AlphaFoldDB" id="A0A0B8N7M0"/>
<dbReference type="EMBL" id="BBYQ01000063">
    <property type="protein sequence ID" value="GAP29767.1"/>
    <property type="molecule type" value="Genomic_DNA"/>
</dbReference>
<gene>
    <name evidence="7" type="primary">sbcD</name>
    <name evidence="10" type="ORF">NS506_01848</name>
    <name evidence="11" type="ORF">NSK11_contig00063-0038</name>
</gene>
<keyword evidence="6 7" id="KW-0269">Exonuclease</keyword>
<evidence type="ECO:0000256" key="4">
    <source>
        <dbReference type="ARBA" id="ARBA00022722"/>
    </source>
</evidence>
<dbReference type="Proteomes" id="UP000037179">
    <property type="component" value="Unassembled WGS sequence"/>
</dbReference>
<keyword evidence="7" id="KW-0255">Endonuclease</keyword>
<dbReference type="SUPFAM" id="SSF56300">
    <property type="entry name" value="Metallo-dependent phosphatases"/>
    <property type="match status" value="1"/>
</dbReference>
<dbReference type="GO" id="GO:0006260">
    <property type="term" value="P:DNA replication"/>
    <property type="evidence" value="ECO:0007669"/>
    <property type="project" value="UniProtKB-KW"/>
</dbReference>
<dbReference type="Proteomes" id="UP000180166">
    <property type="component" value="Chromosome"/>
</dbReference>
<proteinExistence type="inferred from homology"/>
<keyword evidence="7" id="KW-0233">DNA recombination</keyword>
<dbReference type="OrthoDB" id="9773856at2"/>
<evidence type="ECO:0000259" key="9">
    <source>
        <dbReference type="Pfam" id="PF12320"/>
    </source>
</evidence>
<dbReference type="CDD" id="cd00840">
    <property type="entry name" value="MPP_Mre11_N"/>
    <property type="match status" value="1"/>
</dbReference>
<dbReference type="InterPro" id="IPR004843">
    <property type="entry name" value="Calcineurin-like_PHP"/>
</dbReference>
<evidence type="ECO:0000313" key="11">
    <source>
        <dbReference type="EMBL" id="GAP29767.1"/>
    </source>
</evidence>
<dbReference type="PANTHER" id="PTHR30337:SF0">
    <property type="entry name" value="NUCLEASE SBCCD SUBUNIT D"/>
    <property type="match status" value="1"/>
</dbReference>
<evidence type="ECO:0000256" key="2">
    <source>
        <dbReference type="ARBA" id="ARBA00011322"/>
    </source>
</evidence>
<dbReference type="InterPro" id="IPR026843">
    <property type="entry name" value="SbcD_C"/>
</dbReference>
<dbReference type="KEGG" id="nsr:NS506_01848"/>
<protein>
    <recommendedName>
        <fullName evidence="3 7">Nuclease SbcCD subunit D</fullName>
    </recommendedName>
</protein>
<evidence type="ECO:0000313" key="12">
    <source>
        <dbReference type="Proteomes" id="UP000037179"/>
    </source>
</evidence>
<reference evidence="11 12" key="2">
    <citation type="journal article" date="2016" name="Genome Announc.">
        <title>Draft Genome Sequence of Erythromycin- and Oxytetracycline-Sensitive Nocardia seriolae Strain U-1 (NBRC 110359).</title>
        <authorList>
            <person name="Imajoh M."/>
            <person name="Sukeda M."/>
            <person name="Shimizu M."/>
            <person name="Yamane J."/>
            <person name="Ohnishi K."/>
            <person name="Oshima S."/>
        </authorList>
    </citation>
    <scope>NUCLEOTIDE SEQUENCE [LARGE SCALE GENOMIC DNA]</scope>
    <source>
        <strain evidence="11 12">U-1</strain>
    </source>
</reference>
<keyword evidence="12" id="KW-1185">Reference proteome</keyword>
<sequence length="480" mass="50941">MRILHTSDWHIGRTFHGVDLLLDQECSLRAIAELVAAERVDVVVLPGDVYDRSIPSADAIAVCNRGFEAIRAAGAAIVATSGNHDSPTRLGALGSFAAAGGLHLRCRIADVARPVLLADEFGEIAFYGIPYLEPEITRVELGVPQARSHAEILDAAMGRVRADLAERSGTRSVVLAHAFVVGGEATGSERSISVGGVETVPLSAFDGIDYVALGHLHSPQTLSESVRYSGSPLPYSFGERSHRKAAWIVDLDGSGLSQVHRHELPVVRGLSQLVGPLDDLLESPDHAAAEADYVSATLTDEARPVDALRRLRERFPHAVHVEWQRPDGNPELRYRERVHGRRDTEIAQSFLADVRGVPTPGEMTWLERALAAATHEKDGPLRVSAQDDLAVQHNPAVQDGGTAGRNTSADADSGVDLPVAERETVADAAEAARVVSAAGFDGSVRGLDSAEADAALGLFDVAEFGLEAGESDDSVGGMTA</sequence>
<feature type="domain" description="Calcineurin-like phosphoesterase" evidence="8">
    <location>
        <begin position="1"/>
        <end position="219"/>
    </location>
</feature>
<organism evidence="11 12">
    <name type="scientific">Nocardia seriolae</name>
    <dbReference type="NCBI Taxonomy" id="37332"/>
    <lineage>
        <taxon>Bacteria</taxon>
        <taxon>Bacillati</taxon>
        <taxon>Actinomycetota</taxon>
        <taxon>Actinomycetes</taxon>
        <taxon>Mycobacteriales</taxon>
        <taxon>Nocardiaceae</taxon>
        <taxon>Nocardia</taxon>
    </lineage>
</organism>
<dbReference type="PANTHER" id="PTHR30337">
    <property type="entry name" value="COMPONENT OF ATP-DEPENDENT DSDNA EXONUCLEASE"/>
    <property type="match status" value="1"/>
</dbReference>
<dbReference type="Pfam" id="PF12320">
    <property type="entry name" value="SbcD_C"/>
    <property type="match status" value="1"/>
</dbReference>
<comment type="subunit">
    <text evidence="2 7">Heterodimer of SbcC and SbcD.</text>
</comment>
<reference evidence="12" key="1">
    <citation type="submission" date="2015-07" db="EMBL/GenBank/DDBJ databases">
        <title>Nocardia seriolae U-1 whole genome shotgun sequence.</title>
        <authorList>
            <person name="Imajoh M."/>
            <person name="Fukumoto Y."/>
            <person name="Sukeda M."/>
            <person name="Yamane J."/>
            <person name="Yamasaki K."/>
            <person name="Shimizu M."/>
            <person name="Ohnishi K."/>
            <person name="Oshima S."/>
        </authorList>
    </citation>
    <scope>NUCLEOTIDE SEQUENCE [LARGE SCALE GENOMIC DNA]</scope>
    <source>
        <strain evidence="12">U-1</strain>
    </source>
</reference>
<evidence type="ECO:0000256" key="5">
    <source>
        <dbReference type="ARBA" id="ARBA00022801"/>
    </source>
</evidence>
<name>A0A0B8N7M0_9NOCA</name>
<dbReference type="Pfam" id="PF00149">
    <property type="entry name" value="Metallophos"/>
    <property type="match status" value="1"/>
</dbReference>
<dbReference type="InterPro" id="IPR050535">
    <property type="entry name" value="DNA_Repair-Maintenance_Comp"/>
</dbReference>
<dbReference type="GO" id="GO:0004519">
    <property type="term" value="F:endonuclease activity"/>
    <property type="evidence" value="ECO:0007669"/>
    <property type="project" value="UniProtKB-KW"/>
</dbReference>
<evidence type="ECO:0000256" key="3">
    <source>
        <dbReference type="ARBA" id="ARBA00013365"/>
    </source>
</evidence>
<accession>A0A0B8N7M0</accession>
<evidence type="ECO:0000256" key="6">
    <source>
        <dbReference type="ARBA" id="ARBA00022839"/>
    </source>
</evidence>
<dbReference type="InterPro" id="IPR029052">
    <property type="entry name" value="Metallo-depent_PP-like"/>
</dbReference>
<feature type="domain" description="Nuclease SbcCD subunit D C-terminal" evidence="9">
    <location>
        <begin position="269"/>
        <end position="353"/>
    </location>
</feature>
<dbReference type="GO" id="GO:0006310">
    <property type="term" value="P:DNA recombination"/>
    <property type="evidence" value="ECO:0007669"/>
    <property type="project" value="UniProtKB-KW"/>
</dbReference>
<comment type="function">
    <text evidence="7">SbcCD cleaves DNA hairpin structures. These structures can inhibit DNA replication and are intermediates in certain DNA recombination reactions. The complex acts as a 3'-&gt;5' double strand exonuclease that can open hairpins. It also has a 5' single-strand endonuclease activity.</text>
</comment>
<evidence type="ECO:0000256" key="7">
    <source>
        <dbReference type="RuleBase" id="RU363069"/>
    </source>
</evidence>
<dbReference type="InterPro" id="IPR041796">
    <property type="entry name" value="Mre11_N"/>
</dbReference>
<comment type="similarity">
    <text evidence="1 7">Belongs to the SbcD family.</text>
</comment>
<keyword evidence="5 7" id="KW-0378">Hydrolase</keyword>
<keyword evidence="7" id="KW-0235">DNA replication</keyword>
<evidence type="ECO:0000259" key="8">
    <source>
        <dbReference type="Pfam" id="PF00149"/>
    </source>
</evidence>
<evidence type="ECO:0000256" key="1">
    <source>
        <dbReference type="ARBA" id="ARBA00010555"/>
    </source>
</evidence>
<evidence type="ECO:0000313" key="13">
    <source>
        <dbReference type="Proteomes" id="UP000180166"/>
    </source>
</evidence>
<dbReference type="Gene3D" id="3.60.21.10">
    <property type="match status" value="1"/>
</dbReference>
<keyword evidence="4 7" id="KW-0540">Nuclease</keyword>
<dbReference type="EMBL" id="CP017839">
    <property type="protein sequence ID" value="APA95916.1"/>
    <property type="molecule type" value="Genomic_DNA"/>
</dbReference>
<reference evidence="10 13" key="3">
    <citation type="submission" date="2016-10" db="EMBL/GenBank/DDBJ databases">
        <title>Genome sequence of Nocardia seriolae strain EM150506, isolated from Anguila japonica.</title>
        <authorList>
            <person name="Han H.-J."/>
        </authorList>
    </citation>
    <scope>NUCLEOTIDE SEQUENCE [LARGE SCALE GENOMIC DNA]</scope>
    <source>
        <strain evidence="10 13">EM150506</strain>
    </source>
</reference>
<dbReference type="InterPro" id="IPR004593">
    <property type="entry name" value="SbcD"/>
</dbReference>